<keyword evidence="2" id="KW-1185">Reference proteome</keyword>
<reference evidence="1 2" key="1">
    <citation type="submission" date="2021-06" db="EMBL/GenBank/DDBJ databases">
        <authorList>
            <person name="Palmer J.M."/>
        </authorList>
    </citation>
    <scope>NUCLEOTIDE SEQUENCE [LARGE SCALE GENOMIC DNA]</scope>
    <source>
        <strain evidence="1 2">AS_MEX2019</strain>
        <tissue evidence="1">Muscle</tissue>
    </source>
</reference>
<protein>
    <submittedName>
        <fullName evidence="1">Uncharacterized protein</fullName>
    </submittedName>
</protein>
<organism evidence="1 2">
    <name type="scientific">Ameca splendens</name>
    <dbReference type="NCBI Taxonomy" id="208324"/>
    <lineage>
        <taxon>Eukaryota</taxon>
        <taxon>Metazoa</taxon>
        <taxon>Chordata</taxon>
        <taxon>Craniata</taxon>
        <taxon>Vertebrata</taxon>
        <taxon>Euteleostomi</taxon>
        <taxon>Actinopterygii</taxon>
        <taxon>Neopterygii</taxon>
        <taxon>Teleostei</taxon>
        <taxon>Neoteleostei</taxon>
        <taxon>Acanthomorphata</taxon>
        <taxon>Ovalentaria</taxon>
        <taxon>Atherinomorphae</taxon>
        <taxon>Cyprinodontiformes</taxon>
        <taxon>Goodeidae</taxon>
        <taxon>Ameca</taxon>
    </lineage>
</organism>
<dbReference type="Proteomes" id="UP001469553">
    <property type="component" value="Unassembled WGS sequence"/>
</dbReference>
<proteinExistence type="predicted"/>
<evidence type="ECO:0000313" key="2">
    <source>
        <dbReference type="Proteomes" id="UP001469553"/>
    </source>
</evidence>
<sequence>PHGPGKYVFDIGCEQYGEYRKREQPVDTEQKGENIFSGESEAMEKVLLLLLSML</sequence>
<name>A0ABV1AG40_9TELE</name>
<feature type="non-terminal residue" evidence="1">
    <location>
        <position position="1"/>
    </location>
</feature>
<gene>
    <name evidence="1" type="ORF">AMECASPLE_039508</name>
</gene>
<comment type="caution">
    <text evidence="1">The sequence shown here is derived from an EMBL/GenBank/DDBJ whole genome shotgun (WGS) entry which is preliminary data.</text>
</comment>
<accession>A0ABV1AG40</accession>
<dbReference type="EMBL" id="JAHRIP010093047">
    <property type="protein sequence ID" value="MEQ2317119.1"/>
    <property type="molecule type" value="Genomic_DNA"/>
</dbReference>
<evidence type="ECO:0000313" key="1">
    <source>
        <dbReference type="EMBL" id="MEQ2317119.1"/>
    </source>
</evidence>